<organism evidence="1 2">
    <name type="scientific">Polyangium fumosum</name>
    <dbReference type="NCBI Taxonomy" id="889272"/>
    <lineage>
        <taxon>Bacteria</taxon>
        <taxon>Pseudomonadati</taxon>
        <taxon>Myxococcota</taxon>
        <taxon>Polyangia</taxon>
        <taxon>Polyangiales</taxon>
        <taxon>Polyangiaceae</taxon>
        <taxon>Polyangium</taxon>
    </lineage>
</organism>
<dbReference type="OrthoDB" id="4728888at2"/>
<comment type="caution">
    <text evidence="1">The sequence shown here is derived from an EMBL/GenBank/DDBJ whole genome shotgun (WGS) entry which is preliminary data.</text>
</comment>
<dbReference type="Proteomes" id="UP000309215">
    <property type="component" value="Unassembled WGS sequence"/>
</dbReference>
<reference evidence="1 2" key="1">
    <citation type="submission" date="2019-04" db="EMBL/GenBank/DDBJ databases">
        <authorList>
            <person name="Li Y."/>
            <person name="Wang J."/>
        </authorList>
    </citation>
    <scope>NUCLEOTIDE SEQUENCE [LARGE SCALE GENOMIC DNA]</scope>
    <source>
        <strain evidence="1 2">DSM 14668</strain>
    </source>
</reference>
<protein>
    <recommendedName>
        <fullName evidence="3">Bacterial Pleckstrin homology domain-containing protein</fullName>
    </recommendedName>
</protein>
<sequence length="129" mass="14711">MRTEIRRSTWVKPLLSVFGGTAERSYVDIKGDEIHVRFGWLFDERIPLSRVTSVERARWPLLGGLGWRTNFVDTVAVVGSYDDVVRIRLAPALPMRVLLRVPAETLYVSVEDPDAFVAEVRRRIASRVS</sequence>
<proteinExistence type="predicted"/>
<dbReference type="AlphaFoldDB" id="A0A4U1J692"/>
<evidence type="ECO:0000313" key="1">
    <source>
        <dbReference type="EMBL" id="TKD02781.1"/>
    </source>
</evidence>
<gene>
    <name evidence="1" type="ORF">E8A74_28205</name>
</gene>
<evidence type="ECO:0000313" key="2">
    <source>
        <dbReference type="Proteomes" id="UP000309215"/>
    </source>
</evidence>
<dbReference type="RefSeq" id="WP_136932187.1">
    <property type="nucleotide sequence ID" value="NZ_SSMQ01000033.1"/>
</dbReference>
<keyword evidence="2" id="KW-1185">Reference proteome</keyword>
<dbReference type="EMBL" id="SSMQ01000033">
    <property type="protein sequence ID" value="TKD02781.1"/>
    <property type="molecule type" value="Genomic_DNA"/>
</dbReference>
<evidence type="ECO:0008006" key="3">
    <source>
        <dbReference type="Google" id="ProtNLM"/>
    </source>
</evidence>
<accession>A0A4U1J692</accession>
<name>A0A4U1J692_9BACT</name>